<proteinExistence type="predicted"/>
<evidence type="ECO:0000313" key="1">
    <source>
        <dbReference type="EMBL" id="KAK6538325.1"/>
    </source>
</evidence>
<reference evidence="1 2" key="1">
    <citation type="submission" date="2019-10" db="EMBL/GenBank/DDBJ databases">
        <authorList>
            <person name="Palmer J.M."/>
        </authorList>
    </citation>
    <scope>NUCLEOTIDE SEQUENCE [LARGE SCALE GENOMIC DNA]</scope>
    <source>
        <strain evidence="1 2">TWF694</strain>
    </source>
</reference>
<dbReference type="EMBL" id="JAVHJO010000008">
    <property type="protein sequence ID" value="KAK6538325.1"/>
    <property type="molecule type" value="Genomic_DNA"/>
</dbReference>
<organism evidence="1 2">
    <name type="scientific">Orbilia ellipsospora</name>
    <dbReference type="NCBI Taxonomy" id="2528407"/>
    <lineage>
        <taxon>Eukaryota</taxon>
        <taxon>Fungi</taxon>
        <taxon>Dikarya</taxon>
        <taxon>Ascomycota</taxon>
        <taxon>Pezizomycotina</taxon>
        <taxon>Orbiliomycetes</taxon>
        <taxon>Orbiliales</taxon>
        <taxon>Orbiliaceae</taxon>
        <taxon>Orbilia</taxon>
    </lineage>
</organism>
<evidence type="ECO:0000313" key="2">
    <source>
        <dbReference type="Proteomes" id="UP001365542"/>
    </source>
</evidence>
<gene>
    <name evidence="1" type="ORF">TWF694_011204</name>
</gene>
<dbReference type="AlphaFoldDB" id="A0AAV9X8E8"/>
<accession>A0AAV9X8E8</accession>
<name>A0AAV9X8E8_9PEZI</name>
<dbReference type="Proteomes" id="UP001365542">
    <property type="component" value="Unassembled WGS sequence"/>
</dbReference>
<evidence type="ECO:0008006" key="3">
    <source>
        <dbReference type="Google" id="ProtNLM"/>
    </source>
</evidence>
<keyword evidence="2" id="KW-1185">Reference proteome</keyword>
<sequence length="571" mass="64792">MAGNLDKDPQARPPPVERYDIFTQVFINDYLTEMIMPFMDEKAFWVLLNVSHRIRETLLTHSFKYYKRAVITRKNYPSRWPEEHPTKYSLLNEMRKKKAMNKGKFPKKQFFDRFTDFAFEELILGKLLRRPYWYAPTIDYFFQPKIDDLGISLTTLVLDGTAVTGRGLFGSVAMPISADIYRTSPGLISYLANGLRHLSVRYCQNIQHSDILIYLLMPPSNYTKLSLFTLRAYGCGEAPTEGPFHNLPGYGSKNKITQKADNILNIQILALLFPAVIPIEHHKSVTAPLSVPPNDTNGIQTQRTRIEELYYAGWLSTTTLWVWPPQLTRVDTRTGIMIPGPWGGFLATMHESLMLQSTCVWKDIKLDWVNCAMGRNCYSLRSQTFAPVAKINVRTGRIVAIGNLHGALIGGQVRRSDYHYFHEGIIPRVPVALSVLVPNKQGLYLPYPADRAKAKPPDDPYAWPDEKRYQPWFNSLEGKKVGPRYDDPDLTGEVYKTVVGLSGEGNHVRSAAGLGRRRESGGKVCVNCGLWEYEDYVIRLKDGVRYKNPGRGCGEVCEVCVPFLTCGDCGE</sequence>
<protein>
    <recommendedName>
        <fullName evidence="3">F-box domain-containing protein</fullName>
    </recommendedName>
</protein>
<comment type="caution">
    <text evidence="1">The sequence shown here is derived from an EMBL/GenBank/DDBJ whole genome shotgun (WGS) entry which is preliminary data.</text>
</comment>